<dbReference type="RefSeq" id="WP_379732276.1">
    <property type="nucleotide sequence ID" value="NZ_JBHSGV010000007.1"/>
</dbReference>
<protein>
    <submittedName>
        <fullName evidence="2">Uncharacterized protein</fullName>
    </submittedName>
</protein>
<keyword evidence="3" id="KW-1185">Reference proteome</keyword>
<gene>
    <name evidence="2" type="ORF">ACFO5S_18750</name>
</gene>
<evidence type="ECO:0000313" key="3">
    <source>
        <dbReference type="Proteomes" id="UP001595935"/>
    </source>
</evidence>
<evidence type="ECO:0000313" key="2">
    <source>
        <dbReference type="EMBL" id="MFC4749499.1"/>
    </source>
</evidence>
<evidence type="ECO:0000256" key="1">
    <source>
        <dbReference type="SAM" id="Coils"/>
    </source>
</evidence>
<comment type="caution">
    <text evidence="2">The sequence shown here is derived from an EMBL/GenBank/DDBJ whole genome shotgun (WGS) entry which is preliminary data.</text>
</comment>
<feature type="coiled-coil region" evidence="1">
    <location>
        <begin position="22"/>
        <end position="65"/>
    </location>
</feature>
<dbReference type="EMBL" id="JBHSGV010000007">
    <property type="protein sequence ID" value="MFC4749499.1"/>
    <property type="molecule type" value="Genomic_DNA"/>
</dbReference>
<accession>A0ABV9PGY3</accession>
<keyword evidence="1" id="KW-0175">Coiled coil</keyword>
<name>A0ABV9PGY3_9FLAO</name>
<proteinExistence type="predicted"/>
<dbReference type="Proteomes" id="UP001595935">
    <property type="component" value="Unassembled WGS sequence"/>
</dbReference>
<organism evidence="2 3">
    <name type="scientific">Flavobacterium branchiicola</name>
    <dbReference type="NCBI Taxonomy" id="1114875"/>
    <lineage>
        <taxon>Bacteria</taxon>
        <taxon>Pseudomonadati</taxon>
        <taxon>Bacteroidota</taxon>
        <taxon>Flavobacteriia</taxon>
        <taxon>Flavobacteriales</taxon>
        <taxon>Flavobacteriaceae</taxon>
        <taxon>Flavobacterium</taxon>
    </lineage>
</organism>
<sequence length="252" mass="29564">MKKIMLIMIILSGFFPAALAIMQYCENNKKEAEANKKEHELQSKIDNLNESNSNLISRISQLQSDNLNLSHQLTETSLHLNKSIIGENNLEFNIIPCSQTEYHFTIKNNDDLPALKAKILIENYNEIINCDILEKTDNKIIFDDACYTKNVSQLLETDINAGMNIEIPTKKYKIKSPHDYYNFVIHSTTRKNTTITYYVFKYIDGEFKKSYRVYDIIKEKKVFRNEVNNLNLSPEYWNTHFFLDKEVLRKVK</sequence>
<reference evidence="3" key="1">
    <citation type="journal article" date="2019" name="Int. J. Syst. Evol. Microbiol.">
        <title>The Global Catalogue of Microorganisms (GCM) 10K type strain sequencing project: providing services to taxonomists for standard genome sequencing and annotation.</title>
        <authorList>
            <consortium name="The Broad Institute Genomics Platform"/>
            <consortium name="The Broad Institute Genome Sequencing Center for Infectious Disease"/>
            <person name="Wu L."/>
            <person name="Ma J."/>
        </authorList>
    </citation>
    <scope>NUCLEOTIDE SEQUENCE [LARGE SCALE GENOMIC DNA]</scope>
    <source>
        <strain evidence="3">WYCCWR 13023</strain>
    </source>
</reference>